<reference evidence="3 4" key="1">
    <citation type="submission" date="2018-08" db="EMBL/GenBank/DDBJ databases">
        <title>Thalassotalea euphylliae genome.</title>
        <authorList>
            <person name="Summers S."/>
            <person name="Rice S.A."/>
            <person name="Freckelton M.L."/>
            <person name="Nedved B.T."/>
            <person name="Hadfield M.G."/>
        </authorList>
    </citation>
    <scope>NUCLEOTIDE SEQUENCE [LARGE SCALE GENOMIC DNA]</scope>
    <source>
        <strain evidence="3 4">H1</strain>
    </source>
</reference>
<keyword evidence="1" id="KW-1133">Transmembrane helix</keyword>
<dbReference type="InterPro" id="IPR010559">
    <property type="entry name" value="Sig_transdc_His_kin_internal"/>
</dbReference>
<dbReference type="InterPro" id="IPR036890">
    <property type="entry name" value="HATPase_C_sf"/>
</dbReference>
<dbReference type="PANTHER" id="PTHR34220">
    <property type="entry name" value="SENSOR HISTIDINE KINASE YPDA"/>
    <property type="match status" value="1"/>
</dbReference>
<dbReference type="GO" id="GO:0000155">
    <property type="term" value="F:phosphorelay sensor kinase activity"/>
    <property type="evidence" value="ECO:0007669"/>
    <property type="project" value="InterPro"/>
</dbReference>
<evidence type="ECO:0000256" key="1">
    <source>
        <dbReference type="SAM" id="Phobius"/>
    </source>
</evidence>
<proteinExistence type="predicted"/>
<feature type="transmembrane region" description="Helical" evidence="1">
    <location>
        <begin position="41"/>
        <end position="61"/>
    </location>
</feature>
<protein>
    <submittedName>
        <fullName evidence="3">Sensor histidine kinase</fullName>
    </submittedName>
</protein>
<accession>A0A3E0TWX0</accession>
<keyword evidence="3" id="KW-0808">Transferase</keyword>
<comment type="caution">
    <text evidence="3">The sequence shown here is derived from an EMBL/GenBank/DDBJ whole genome shotgun (WGS) entry which is preliminary data.</text>
</comment>
<feature type="domain" description="Signal transduction histidine kinase internal region" evidence="2">
    <location>
        <begin position="82"/>
        <end position="161"/>
    </location>
</feature>
<dbReference type="OrthoDB" id="2514702at2"/>
<dbReference type="Pfam" id="PF06580">
    <property type="entry name" value="His_kinase"/>
    <property type="match status" value="1"/>
</dbReference>
<keyword evidence="3" id="KW-0418">Kinase</keyword>
<dbReference type="Proteomes" id="UP000256478">
    <property type="component" value="Unassembled WGS sequence"/>
</dbReference>
<dbReference type="AlphaFoldDB" id="A0A3E0TWX0"/>
<keyword evidence="1" id="KW-0472">Membrane</keyword>
<evidence type="ECO:0000313" key="4">
    <source>
        <dbReference type="Proteomes" id="UP000256478"/>
    </source>
</evidence>
<evidence type="ECO:0000259" key="2">
    <source>
        <dbReference type="Pfam" id="PF06580"/>
    </source>
</evidence>
<sequence>MLLFFCLYWGLTIVEVALINNGYLNQAVLAESFAQLLLSPLHMDLLVYLAVLCSGYSYTYYKHSRIQARRNQELSEQLLQVELQSLKSQLNPHFLFNTLNTIASLIRLNDQNHAIKALSELSFMLRKVLENQRHQLISLEQEVEFIQSYLTIQQMRFAHKLQTSVEVDERCLPLDVPFMLLQPLVENAVQHGSQLESDKNELKLSVYCQDDYLHVKLINKIPEKDEHKGFGIGLSNCRKRLEKLFHLDFQLTLTPMTNGYFETYLCMPIGVLDA</sequence>
<organism evidence="3 4">
    <name type="scientific">Thalassotalea euphylliae</name>
    <dbReference type="NCBI Taxonomy" id="1655234"/>
    <lineage>
        <taxon>Bacteria</taxon>
        <taxon>Pseudomonadati</taxon>
        <taxon>Pseudomonadota</taxon>
        <taxon>Gammaproteobacteria</taxon>
        <taxon>Alteromonadales</taxon>
        <taxon>Colwelliaceae</taxon>
        <taxon>Thalassotalea</taxon>
    </lineage>
</organism>
<dbReference type="GO" id="GO:0016020">
    <property type="term" value="C:membrane"/>
    <property type="evidence" value="ECO:0007669"/>
    <property type="project" value="InterPro"/>
</dbReference>
<dbReference type="InterPro" id="IPR050640">
    <property type="entry name" value="Bact_2-comp_sensor_kinase"/>
</dbReference>
<evidence type="ECO:0000313" key="3">
    <source>
        <dbReference type="EMBL" id="REL28857.1"/>
    </source>
</evidence>
<dbReference type="Gene3D" id="3.30.565.10">
    <property type="entry name" value="Histidine kinase-like ATPase, C-terminal domain"/>
    <property type="match status" value="1"/>
</dbReference>
<name>A0A3E0TWX0_9GAMM</name>
<gene>
    <name evidence="3" type="ORF">DXX93_08005</name>
</gene>
<dbReference type="EMBL" id="QUOU01000001">
    <property type="protein sequence ID" value="REL28857.1"/>
    <property type="molecule type" value="Genomic_DNA"/>
</dbReference>
<dbReference type="SUPFAM" id="SSF55874">
    <property type="entry name" value="ATPase domain of HSP90 chaperone/DNA topoisomerase II/histidine kinase"/>
    <property type="match status" value="1"/>
</dbReference>
<dbReference type="PANTHER" id="PTHR34220:SF7">
    <property type="entry name" value="SENSOR HISTIDINE KINASE YPDA"/>
    <property type="match status" value="1"/>
</dbReference>
<keyword evidence="1" id="KW-0812">Transmembrane</keyword>